<dbReference type="InterPro" id="IPR036291">
    <property type="entry name" value="NAD(P)-bd_dom_sf"/>
</dbReference>
<evidence type="ECO:0000313" key="4">
    <source>
        <dbReference type="EMBL" id="ETN43137.1"/>
    </source>
</evidence>
<gene>
    <name evidence="4" type="ORF">HMPREF1541_02295</name>
</gene>
<dbReference type="SUPFAM" id="SSF51735">
    <property type="entry name" value="NAD(P)-binding Rossmann-fold domains"/>
    <property type="match status" value="1"/>
</dbReference>
<keyword evidence="3" id="KW-0560">Oxidoreductase</keyword>
<protein>
    <submittedName>
        <fullName evidence="4">Uncharacterized protein</fullName>
    </submittedName>
</protein>
<evidence type="ECO:0000256" key="3">
    <source>
        <dbReference type="ARBA" id="ARBA00023002"/>
    </source>
</evidence>
<dbReference type="OrthoDB" id="191139at2759"/>
<dbReference type="HOGENOM" id="CLU_010194_44_6_1"/>
<dbReference type="GeneID" id="19969634"/>
<dbReference type="InterPro" id="IPR002347">
    <property type="entry name" value="SDR_fam"/>
</dbReference>
<organism evidence="4 5">
    <name type="scientific">Cyphellophora europaea (strain CBS 101466)</name>
    <name type="common">Phialophora europaea</name>
    <dbReference type="NCBI Taxonomy" id="1220924"/>
    <lineage>
        <taxon>Eukaryota</taxon>
        <taxon>Fungi</taxon>
        <taxon>Dikarya</taxon>
        <taxon>Ascomycota</taxon>
        <taxon>Pezizomycotina</taxon>
        <taxon>Eurotiomycetes</taxon>
        <taxon>Chaetothyriomycetidae</taxon>
        <taxon>Chaetothyriales</taxon>
        <taxon>Cyphellophoraceae</taxon>
        <taxon>Cyphellophora</taxon>
    </lineage>
</organism>
<reference evidence="4 5" key="1">
    <citation type="submission" date="2013-03" db="EMBL/GenBank/DDBJ databases">
        <title>The Genome Sequence of Phialophora europaea CBS 101466.</title>
        <authorList>
            <consortium name="The Broad Institute Genomics Platform"/>
            <person name="Cuomo C."/>
            <person name="de Hoog S."/>
            <person name="Gorbushina A."/>
            <person name="Walker B."/>
            <person name="Young S.K."/>
            <person name="Zeng Q."/>
            <person name="Gargeya S."/>
            <person name="Fitzgerald M."/>
            <person name="Haas B."/>
            <person name="Abouelleil A."/>
            <person name="Allen A.W."/>
            <person name="Alvarado L."/>
            <person name="Arachchi H.M."/>
            <person name="Berlin A.M."/>
            <person name="Chapman S.B."/>
            <person name="Gainer-Dewar J."/>
            <person name="Goldberg J."/>
            <person name="Griggs A."/>
            <person name="Gujja S."/>
            <person name="Hansen M."/>
            <person name="Howarth C."/>
            <person name="Imamovic A."/>
            <person name="Ireland A."/>
            <person name="Larimer J."/>
            <person name="McCowan C."/>
            <person name="Murphy C."/>
            <person name="Pearson M."/>
            <person name="Poon T.W."/>
            <person name="Priest M."/>
            <person name="Roberts A."/>
            <person name="Saif S."/>
            <person name="Shea T."/>
            <person name="Sisk P."/>
            <person name="Sykes S."/>
            <person name="Wortman J."/>
            <person name="Nusbaum C."/>
            <person name="Birren B."/>
        </authorList>
    </citation>
    <scope>NUCLEOTIDE SEQUENCE [LARGE SCALE GENOMIC DNA]</scope>
    <source>
        <strain evidence="4 5">CBS 101466</strain>
    </source>
</reference>
<dbReference type="InParanoid" id="W2S364"/>
<dbReference type="Proteomes" id="UP000030752">
    <property type="component" value="Unassembled WGS sequence"/>
</dbReference>
<sequence>MCIPYTLRAFFGQHYMIPKPTLNENNLPDQAGRVILITGGYGGVGFELAKILYQHHATVWLAGRSESKGQKAIEALTAEYPGSRGSLHFLKIDLSDLTTIKPAAEEFQRQETKLHWLNNNAGVMHPPAGSKGAQGFDLQYQTNIYGPFLFTKLLSPILKRTAASEKPGDVRVTWAGSTATVVNTPPGGVAWKEDGSDLVHAFEPPMMPYHITKAANYLLAVEFGKRFGQTDGVMHLAYNPGTLSSDLGRTSPASIRMMGKMLESPVKMGAYTELYAGLSKDLTLGEDQGGWIVPWGRRYPMRSDIFAETKKEDGTPFKMFEWCDNITKKYA</sequence>
<evidence type="ECO:0000256" key="2">
    <source>
        <dbReference type="ARBA" id="ARBA00022857"/>
    </source>
</evidence>
<dbReference type="Gene3D" id="3.40.50.720">
    <property type="entry name" value="NAD(P)-binding Rossmann-like Domain"/>
    <property type="match status" value="1"/>
</dbReference>
<accession>W2S364</accession>
<keyword evidence="5" id="KW-1185">Reference proteome</keyword>
<dbReference type="PANTHER" id="PTHR24320:SF236">
    <property type="entry name" value="SHORT-CHAIN DEHYDROGENASE-RELATED"/>
    <property type="match status" value="1"/>
</dbReference>
<dbReference type="GO" id="GO:0016491">
    <property type="term" value="F:oxidoreductase activity"/>
    <property type="evidence" value="ECO:0007669"/>
    <property type="project" value="UniProtKB-KW"/>
</dbReference>
<evidence type="ECO:0000313" key="5">
    <source>
        <dbReference type="Proteomes" id="UP000030752"/>
    </source>
</evidence>
<dbReference type="EMBL" id="KB822718">
    <property type="protein sequence ID" value="ETN43137.1"/>
    <property type="molecule type" value="Genomic_DNA"/>
</dbReference>
<dbReference type="Pfam" id="PF00106">
    <property type="entry name" value="adh_short"/>
    <property type="match status" value="1"/>
</dbReference>
<proteinExistence type="inferred from homology"/>
<dbReference type="PANTHER" id="PTHR24320">
    <property type="entry name" value="RETINOL DEHYDROGENASE"/>
    <property type="match status" value="1"/>
</dbReference>
<dbReference type="AlphaFoldDB" id="W2S364"/>
<dbReference type="STRING" id="1220924.W2S364"/>
<dbReference type="VEuPathDB" id="FungiDB:HMPREF1541_02295"/>
<comment type="similarity">
    <text evidence="1">Belongs to the short-chain dehydrogenases/reductases (SDR) family.</text>
</comment>
<evidence type="ECO:0000256" key="1">
    <source>
        <dbReference type="ARBA" id="ARBA00006484"/>
    </source>
</evidence>
<dbReference type="eggNOG" id="KOG1208">
    <property type="taxonomic scope" value="Eukaryota"/>
</dbReference>
<dbReference type="PRINTS" id="PR00081">
    <property type="entry name" value="GDHRDH"/>
</dbReference>
<name>W2S364_CYPE1</name>
<dbReference type="RefSeq" id="XP_008714873.1">
    <property type="nucleotide sequence ID" value="XM_008716651.1"/>
</dbReference>
<keyword evidence="2" id="KW-0521">NADP</keyword>